<dbReference type="GO" id="GO:0005524">
    <property type="term" value="F:ATP binding"/>
    <property type="evidence" value="ECO:0007669"/>
    <property type="project" value="UniProtKB-KW"/>
</dbReference>
<dbReference type="InterPro" id="IPR013815">
    <property type="entry name" value="ATP_grasp_subdomain_1"/>
</dbReference>
<dbReference type="SUPFAM" id="SSF51735">
    <property type="entry name" value="NAD(P)-binding Rossmann-fold domains"/>
    <property type="match status" value="1"/>
</dbReference>
<reference evidence="7" key="1">
    <citation type="submission" date="2017-06" db="EMBL/GenBank/DDBJ databases">
        <title>Herbaspirillum phytohormonus sp. nov., isolated from the root nodule of Robinia pseudoacacia in lead-zinc mine.</title>
        <authorList>
            <person name="Fan M."/>
            <person name="Lin Y."/>
        </authorList>
    </citation>
    <scope>NUCLEOTIDE SEQUENCE [LARGE SCALE GENOMIC DNA]</scope>
    <source>
        <strain evidence="7">SC-089</strain>
    </source>
</reference>
<evidence type="ECO:0000256" key="4">
    <source>
        <dbReference type="ARBA" id="ARBA00060888"/>
    </source>
</evidence>
<evidence type="ECO:0000313" key="6">
    <source>
        <dbReference type="EMBL" id="OWT60305.1"/>
    </source>
</evidence>
<dbReference type="InterPro" id="IPR043938">
    <property type="entry name" value="Ligase_CoA_dom"/>
</dbReference>
<gene>
    <name evidence="6" type="ORF">CEY11_11695</name>
</gene>
<dbReference type="InterPro" id="IPR016102">
    <property type="entry name" value="Succinyl-CoA_synth-like"/>
</dbReference>
<dbReference type="SUPFAM" id="SSF52210">
    <property type="entry name" value="Succinyl-CoA synthetase domains"/>
    <property type="match status" value="2"/>
</dbReference>
<keyword evidence="7" id="KW-1185">Reference proteome</keyword>
<dbReference type="PANTHER" id="PTHR43334">
    <property type="entry name" value="ACETATE--COA LIGASE [ADP-FORMING]"/>
    <property type="match status" value="1"/>
</dbReference>
<organism evidence="6 7">
    <name type="scientific">Candidimonas nitroreducens</name>
    <dbReference type="NCBI Taxonomy" id="683354"/>
    <lineage>
        <taxon>Bacteria</taxon>
        <taxon>Pseudomonadati</taxon>
        <taxon>Pseudomonadota</taxon>
        <taxon>Betaproteobacteria</taxon>
        <taxon>Burkholderiales</taxon>
        <taxon>Alcaligenaceae</taxon>
        <taxon>Candidimonas</taxon>
    </lineage>
</organism>
<evidence type="ECO:0000259" key="5">
    <source>
        <dbReference type="SMART" id="SM00881"/>
    </source>
</evidence>
<protein>
    <submittedName>
        <fullName evidence="6">CoA-binding protein</fullName>
    </submittedName>
</protein>
<dbReference type="OrthoDB" id="8664175at2"/>
<dbReference type="InterPro" id="IPR051538">
    <property type="entry name" value="Acyl-CoA_Synth/Transferase"/>
</dbReference>
<evidence type="ECO:0000256" key="3">
    <source>
        <dbReference type="ARBA" id="ARBA00022840"/>
    </source>
</evidence>
<dbReference type="SMART" id="SM00881">
    <property type="entry name" value="CoA_binding"/>
    <property type="match status" value="1"/>
</dbReference>
<evidence type="ECO:0000256" key="1">
    <source>
        <dbReference type="ARBA" id="ARBA00022598"/>
    </source>
</evidence>
<dbReference type="Pfam" id="PF13607">
    <property type="entry name" value="Succ_CoA_lig"/>
    <property type="match status" value="1"/>
</dbReference>
<dbReference type="Gene3D" id="3.40.50.261">
    <property type="entry name" value="Succinyl-CoA synthetase domains"/>
    <property type="match status" value="2"/>
</dbReference>
<comment type="caution">
    <text evidence="6">The sequence shown here is derived from an EMBL/GenBank/DDBJ whole genome shotgun (WGS) entry which is preliminary data.</text>
</comment>
<dbReference type="Proteomes" id="UP000214603">
    <property type="component" value="Unassembled WGS sequence"/>
</dbReference>
<dbReference type="Pfam" id="PF13549">
    <property type="entry name" value="ATP-grasp_5"/>
    <property type="match status" value="1"/>
</dbReference>
<dbReference type="InterPro" id="IPR032875">
    <property type="entry name" value="Succ_CoA_lig_flav_dom"/>
</dbReference>
<feature type="domain" description="CoA-binding" evidence="5">
    <location>
        <begin position="7"/>
        <end position="102"/>
    </location>
</feature>
<dbReference type="GO" id="GO:0043758">
    <property type="term" value="F:acetate-CoA ligase (ADP-forming) activity"/>
    <property type="evidence" value="ECO:0007669"/>
    <property type="project" value="InterPro"/>
</dbReference>
<dbReference type="SUPFAM" id="SSF56059">
    <property type="entry name" value="Glutathione synthetase ATP-binding domain-like"/>
    <property type="match status" value="1"/>
</dbReference>
<dbReference type="RefSeq" id="WP_088603562.1">
    <property type="nucleotide sequence ID" value="NZ_NJIH01000006.1"/>
</dbReference>
<dbReference type="Gene3D" id="3.30.470.20">
    <property type="entry name" value="ATP-grasp fold, B domain"/>
    <property type="match status" value="1"/>
</dbReference>
<dbReference type="Pfam" id="PF13380">
    <property type="entry name" value="CoA_binding_2"/>
    <property type="match status" value="1"/>
</dbReference>
<dbReference type="Gene3D" id="3.30.1490.20">
    <property type="entry name" value="ATP-grasp fold, A domain"/>
    <property type="match status" value="1"/>
</dbReference>
<dbReference type="AlphaFoldDB" id="A0A225MGB5"/>
<dbReference type="InterPro" id="IPR003781">
    <property type="entry name" value="CoA-bd"/>
</dbReference>
<evidence type="ECO:0000256" key="2">
    <source>
        <dbReference type="ARBA" id="ARBA00022741"/>
    </source>
</evidence>
<dbReference type="Pfam" id="PF19045">
    <property type="entry name" value="Ligase_CoA_2"/>
    <property type="match status" value="1"/>
</dbReference>
<dbReference type="FunFam" id="3.30.1490.20:FF:000020">
    <property type="entry name" value="Protein lysine acetyltransferase"/>
    <property type="match status" value="1"/>
</dbReference>
<keyword evidence="1" id="KW-0436">Ligase</keyword>
<name>A0A225MGB5_9BURK</name>
<accession>A0A225MGB5</accession>
<keyword evidence="2" id="KW-0547">Nucleotide-binding</keyword>
<comment type="similarity">
    <text evidence="4">In the N-terminal section; belongs to the acetate CoA ligase alpha subunit family.</text>
</comment>
<sequence>MSKFRQLLEPGSIAVVGVSDEAARPGSQAVRALLANGYQGKIYPVNPKYPQFEGLSCYPSVTAISETVDVVVIGVPAKAVLTVLEECAAKKVPFAVILSGGFRETGAEGIEREQRMLQIAREGGVRLIGPNCLGLVNIHSDVYAAFGSMTRAPKLKRGGVSLLTQSGGFGYSIALACAQAGIGFRHVIATGNESDIDTVQLIEALLEDDATECIVAYIEGTNDGRALLDAGRRALAAGKPILLWKGGVTEQGARAAASHTASMTGSYDFYQALFKQTGIVEIGELHEAVDYLRAFASAKYPQGRGVVIMGVSGGSAIVFADAGERVGMKMCELDADTQARLSGVVPAIGAVHNPIDLTAGYFNKANQEKLEKAIRAALDDPNAGALCINLATTGKSGSIAAAEVLRRVAPDTDKPIVVFSSAPPSEVGAALQMLDEAGIPVFPSPARAARALAALAAYHERRADIAAEAGRQAQQASAQNIGAALDSIVQSHGSLSEAQSKAILQAAGIPVTRDIFVTSGNTAGLENLSFPLVAKVVSPDIPHKTEAGGVKVGIANRAELDSAIAEVLDNARRHAPHARIDGVLVSEMVRSGFELIAGVVNDEVFGPVVVVGAGGIYAELLGDSSCRLAPFGVDTARQMLDELQCRRILDGVRGAAPLDVDAAARALAALSHFAWDARHCVREVDINPLFVVEDGVLAADALVVPSMRADLH</sequence>
<dbReference type="InterPro" id="IPR036291">
    <property type="entry name" value="NAD(P)-bd_dom_sf"/>
</dbReference>
<evidence type="ECO:0000313" key="7">
    <source>
        <dbReference type="Proteomes" id="UP000214603"/>
    </source>
</evidence>
<dbReference type="PANTHER" id="PTHR43334:SF1">
    <property type="entry name" value="3-HYDROXYPROPIONATE--COA LIGASE [ADP-FORMING]"/>
    <property type="match status" value="1"/>
</dbReference>
<dbReference type="EMBL" id="NJIH01000006">
    <property type="protein sequence ID" value="OWT60305.1"/>
    <property type="molecule type" value="Genomic_DNA"/>
</dbReference>
<dbReference type="Gene3D" id="3.40.50.720">
    <property type="entry name" value="NAD(P)-binding Rossmann-like Domain"/>
    <property type="match status" value="1"/>
</dbReference>
<keyword evidence="3" id="KW-0067">ATP-binding</keyword>
<proteinExistence type="inferred from homology"/>